<evidence type="ECO:0000313" key="2">
    <source>
        <dbReference type="Proteomes" id="UP000593573"/>
    </source>
</evidence>
<protein>
    <submittedName>
        <fullName evidence="1">Uncharacterized protein</fullName>
    </submittedName>
</protein>
<name>A0A7J8VEM6_9ROSI</name>
<gene>
    <name evidence="1" type="ORF">Goklo_012955</name>
</gene>
<dbReference type="Proteomes" id="UP000593573">
    <property type="component" value="Unassembled WGS sequence"/>
</dbReference>
<keyword evidence="2" id="KW-1185">Reference proteome</keyword>
<dbReference type="AlphaFoldDB" id="A0A7J8VEM6"/>
<dbReference type="EMBL" id="JABFAB010000009">
    <property type="protein sequence ID" value="MBA0661042.1"/>
    <property type="molecule type" value="Genomic_DNA"/>
</dbReference>
<proteinExistence type="predicted"/>
<evidence type="ECO:0000313" key="1">
    <source>
        <dbReference type="EMBL" id="MBA0661042.1"/>
    </source>
</evidence>
<accession>A0A7J8VEM6</accession>
<reference evidence="1 2" key="1">
    <citation type="journal article" date="2019" name="Genome Biol. Evol.">
        <title>Insights into the evolution of the New World diploid cottons (Gossypium, subgenus Houzingenia) based on genome sequencing.</title>
        <authorList>
            <person name="Grover C.E."/>
            <person name="Arick M.A. 2nd"/>
            <person name="Thrash A."/>
            <person name="Conover J.L."/>
            <person name="Sanders W.S."/>
            <person name="Peterson D.G."/>
            <person name="Frelichowski J.E."/>
            <person name="Scheffler J.A."/>
            <person name="Scheffler B.E."/>
            <person name="Wendel J.F."/>
        </authorList>
    </citation>
    <scope>NUCLEOTIDE SEQUENCE [LARGE SCALE GENOMIC DNA]</scope>
    <source>
        <strain evidence="1">57</strain>
        <tissue evidence="1">Leaf</tissue>
    </source>
</reference>
<organism evidence="1 2">
    <name type="scientific">Gossypium klotzschianum</name>
    <dbReference type="NCBI Taxonomy" id="34286"/>
    <lineage>
        <taxon>Eukaryota</taxon>
        <taxon>Viridiplantae</taxon>
        <taxon>Streptophyta</taxon>
        <taxon>Embryophyta</taxon>
        <taxon>Tracheophyta</taxon>
        <taxon>Spermatophyta</taxon>
        <taxon>Magnoliopsida</taxon>
        <taxon>eudicotyledons</taxon>
        <taxon>Gunneridae</taxon>
        <taxon>Pentapetalae</taxon>
        <taxon>rosids</taxon>
        <taxon>malvids</taxon>
        <taxon>Malvales</taxon>
        <taxon>Malvaceae</taxon>
        <taxon>Malvoideae</taxon>
        <taxon>Gossypium</taxon>
    </lineage>
</organism>
<sequence>MWSGVRIGRGICCFSNW</sequence>
<comment type="caution">
    <text evidence="1">The sequence shown here is derived from an EMBL/GenBank/DDBJ whole genome shotgun (WGS) entry which is preliminary data.</text>
</comment>